<evidence type="ECO:0000259" key="1">
    <source>
        <dbReference type="Pfam" id="PF19089"/>
    </source>
</evidence>
<dbReference type="Pfam" id="PF19089">
    <property type="entry name" value="DUF5777"/>
    <property type="match status" value="1"/>
</dbReference>
<dbReference type="SUPFAM" id="SSF56935">
    <property type="entry name" value="Porins"/>
    <property type="match status" value="1"/>
</dbReference>
<feature type="domain" description="DUF5777" evidence="1">
    <location>
        <begin position="42"/>
        <end position="288"/>
    </location>
</feature>
<dbReference type="EMBL" id="FMZO01000016">
    <property type="protein sequence ID" value="SDD92941.1"/>
    <property type="molecule type" value="Genomic_DNA"/>
</dbReference>
<sequence length="301" mass="32962">MKYLITATLLFAAPAIRAQEKDLLGLIDSTTSGQKEYVTGAFKSSRVINGHSIEFIGKNVLDVRILHRFGRINDGIGEFFGLDQASMRLGFDYGLGKNLTIGLGRSTAGKELDGFIKYRLIQQAAGVKGAAPFSVVLATGAALTTQKLAADAKYTDTKHRMAYYSEIIIGRKFTEAFSLQLAPAYVHRNLVQDLADNNDTYALGIGGRLKLSKRVAFVADYHYVISGLNKDIYKNPLSLGFDIETGGHVFQLHFSNATGMNEKAFITNTTDNWGSGEIRFGFNLSRVFTIGKRKTKIPPGS</sequence>
<dbReference type="STRING" id="1285928.SAMN04487894_11670"/>
<dbReference type="RefSeq" id="WP_090392260.1">
    <property type="nucleotide sequence ID" value="NZ_FMZO01000016.1"/>
</dbReference>
<proteinExistence type="predicted"/>
<dbReference type="OrthoDB" id="1117410at2"/>
<dbReference type="AlphaFoldDB" id="A0A1G6YRM1"/>
<organism evidence="2 3">
    <name type="scientific">Niabella drilacis (strain DSM 25811 / CCM 8410 / CCUG 62505 / LMG 26954 / E90)</name>
    <dbReference type="NCBI Taxonomy" id="1285928"/>
    <lineage>
        <taxon>Bacteria</taxon>
        <taxon>Pseudomonadati</taxon>
        <taxon>Bacteroidota</taxon>
        <taxon>Chitinophagia</taxon>
        <taxon>Chitinophagales</taxon>
        <taxon>Chitinophagaceae</taxon>
        <taxon>Niabella</taxon>
    </lineage>
</organism>
<dbReference type="Proteomes" id="UP000198757">
    <property type="component" value="Unassembled WGS sequence"/>
</dbReference>
<dbReference type="InterPro" id="IPR045916">
    <property type="entry name" value="DUF5777"/>
</dbReference>
<gene>
    <name evidence="2" type="ORF">SAMN04487894_11670</name>
</gene>
<reference evidence="3" key="1">
    <citation type="submission" date="2016-10" db="EMBL/GenBank/DDBJ databases">
        <authorList>
            <person name="Varghese N."/>
            <person name="Submissions S."/>
        </authorList>
    </citation>
    <scope>NUCLEOTIDE SEQUENCE [LARGE SCALE GENOMIC DNA]</scope>
    <source>
        <strain evidence="3">DSM 25811 / CCM 8410 / LMG 26954 / E90</strain>
    </source>
</reference>
<keyword evidence="3" id="KW-1185">Reference proteome</keyword>
<protein>
    <recommendedName>
        <fullName evidence="1">DUF5777 domain-containing protein</fullName>
    </recommendedName>
</protein>
<name>A0A1G6YRM1_NIADE</name>
<evidence type="ECO:0000313" key="3">
    <source>
        <dbReference type="Proteomes" id="UP000198757"/>
    </source>
</evidence>
<evidence type="ECO:0000313" key="2">
    <source>
        <dbReference type="EMBL" id="SDD92941.1"/>
    </source>
</evidence>
<accession>A0A1G6YRM1</accession>